<dbReference type="InParanoid" id="A0A2J6SR07"/>
<dbReference type="NCBIfam" id="TIGR01413">
    <property type="entry name" value="Dyp_perox_fam"/>
    <property type="match status" value="1"/>
</dbReference>
<dbReference type="RefSeq" id="XP_024730116.1">
    <property type="nucleotide sequence ID" value="XM_024877341.1"/>
</dbReference>
<organism evidence="12 13">
    <name type="scientific">Hyaloscypha bicolor E</name>
    <dbReference type="NCBI Taxonomy" id="1095630"/>
    <lineage>
        <taxon>Eukaryota</taxon>
        <taxon>Fungi</taxon>
        <taxon>Dikarya</taxon>
        <taxon>Ascomycota</taxon>
        <taxon>Pezizomycotina</taxon>
        <taxon>Leotiomycetes</taxon>
        <taxon>Helotiales</taxon>
        <taxon>Hyaloscyphaceae</taxon>
        <taxon>Hyaloscypha</taxon>
        <taxon>Hyaloscypha bicolor</taxon>
    </lineage>
</organism>
<evidence type="ECO:0000256" key="7">
    <source>
        <dbReference type="ARBA" id="ARBA00023239"/>
    </source>
</evidence>
<dbReference type="OrthoDB" id="76259at2759"/>
<keyword evidence="13" id="KW-1185">Reference proteome</keyword>
<keyword evidence="2 12" id="KW-0575">Peroxidase</keyword>
<evidence type="ECO:0000259" key="10">
    <source>
        <dbReference type="PROSITE" id="PS51149"/>
    </source>
</evidence>
<protein>
    <submittedName>
        <fullName evidence="12">Dyp-type peroxidase family protein</fullName>
    </submittedName>
</protein>
<evidence type="ECO:0000256" key="8">
    <source>
        <dbReference type="PROSITE-ProRule" id="PRU00493"/>
    </source>
</evidence>
<dbReference type="SUPFAM" id="SSF54909">
    <property type="entry name" value="Dimeric alpha+beta barrel"/>
    <property type="match status" value="1"/>
</dbReference>
<evidence type="ECO:0000256" key="3">
    <source>
        <dbReference type="ARBA" id="ARBA00022723"/>
    </source>
</evidence>
<evidence type="ECO:0000256" key="6">
    <source>
        <dbReference type="ARBA" id="ARBA00023004"/>
    </source>
</evidence>
<dbReference type="Pfam" id="PF02901">
    <property type="entry name" value="PFL-like"/>
    <property type="match status" value="1"/>
</dbReference>
<evidence type="ECO:0000256" key="5">
    <source>
        <dbReference type="ARBA" id="ARBA00023002"/>
    </source>
</evidence>
<keyword evidence="4 8" id="KW-0556">Organic radical</keyword>
<dbReference type="SUPFAM" id="SSF51998">
    <property type="entry name" value="PFL-like glycyl radical enzymes"/>
    <property type="match status" value="1"/>
</dbReference>
<dbReference type="PANTHER" id="PTHR43641">
    <property type="entry name" value="FORMATE ACETYLTRANSFERASE 3-RELATED"/>
    <property type="match status" value="1"/>
</dbReference>
<dbReference type="InterPro" id="IPR011008">
    <property type="entry name" value="Dimeric_a/b-barrel"/>
</dbReference>
<dbReference type="Gene3D" id="3.20.70.20">
    <property type="match status" value="1"/>
</dbReference>
<dbReference type="GO" id="GO:0016829">
    <property type="term" value="F:lyase activity"/>
    <property type="evidence" value="ECO:0007669"/>
    <property type="project" value="UniProtKB-KW"/>
</dbReference>
<dbReference type="GO" id="GO:0046872">
    <property type="term" value="F:metal ion binding"/>
    <property type="evidence" value="ECO:0007669"/>
    <property type="project" value="UniProtKB-KW"/>
</dbReference>
<evidence type="ECO:0000259" key="11">
    <source>
        <dbReference type="PROSITE" id="PS51554"/>
    </source>
</evidence>
<feature type="modified residue" description="Glycine radical" evidence="8">
    <location>
        <position position="1142"/>
    </location>
</feature>
<dbReference type="PANTHER" id="PTHR43641:SF2">
    <property type="entry name" value="DEHYDRATASE YBIW-RELATED"/>
    <property type="match status" value="1"/>
</dbReference>
<feature type="domain" description="Glycine radical" evidence="10">
    <location>
        <begin position="1041"/>
        <end position="1167"/>
    </location>
</feature>
<evidence type="ECO:0000256" key="4">
    <source>
        <dbReference type="ARBA" id="ARBA00022818"/>
    </source>
</evidence>
<evidence type="ECO:0000313" key="13">
    <source>
        <dbReference type="Proteomes" id="UP000235371"/>
    </source>
</evidence>
<evidence type="ECO:0000256" key="9">
    <source>
        <dbReference type="SAM" id="MobiDB-lite"/>
    </source>
</evidence>
<evidence type="ECO:0000313" key="12">
    <source>
        <dbReference type="EMBL" id="PMD53212.1"/>
    </source>
</evidence>
<dbReference type="PROSITE" id="PS51149">
    <property type="entry name" value="GLY_RADICAL_2"/>
    <property type="match status" value="1"/>
</dbReference>
<proteinExistence type="predicted"/>
<dbReference type="GO" id="GO:0005829">
    <property type="term" value="C:cytosol"/>
    <property type="evidence" value="ECO:0007669"/>
    <property type="project" value="TreeGrafter"/>
</dbReference>
<keyword evidence="5" id="KW-0560">Oxidoreductase</keyword>
<accession>A0A2J6SR07</accession>
<dbReference type="InterPro" id="IPR051215">
    <property type="entry name" value="GRE"/>
</dbReference>
<dbReference type="GO" id="GO:0020037">
    <property type="term" value="F:heme binding"/>
    <property type="evidence" value="ECO:0007669"/>
    <property type="project" value="InterPro"/>
</dbReference>
<feature type="domain" description="PFL" evidence="11">
    <location>
        <begin position="342"/>
        <end position="1034"/>
    </location>
</feature>
<evidence type="ECO:0000256" key="2">
    <source>
        <dbReference type="ARBA" id="ARBA00022559"/>
    </source>
</evidence>
<dbReference type="GO" id="GO:0004601">
    <property type="term" value="F:peroxidase activity"/>
    <property type="evidence" value="ECO:0007669"/>
    <property type="project" value="UniProtKB-KW"/>
</dbReference>
<dbReference type="AlphaFoldDB" id="A0A2J6SR07"/>
<dbReference type="PROSITE" id="PS51404">
    <property type="entry name" value="DYP_PEROXIDASE"/>
    <property type="match status" value="1"/>
</dbReference>
<dbReference type="Proteomes" id="UP000235371">
    <property type="component" value="Unassembled WGS sequence"/>
</dbReference>
<name>A0A2J6SR07_9HELO</name>
<keyword evidence="3" id="KW-0479">Metal-binding</keyword>
<dbReference type="PROSITE" id="PS51554">
    <property type="entry name" value="PFL"/>
    <property type="match status" value="1"/>
</dbReference>
<comment type="cofactor">
    <cofactor evidence="1">
        <name>heme b</name>
        <dbReference type="ChEBI" id="CHEBI:60344"/>
    </cofactor>
</comment>
<keyword evidence="6" id="KW-0408">Iron</keyword>
<dbReference type="Pfam" id="PF20628">
    <property type="entry name" value="Dyp_perox_C"/>
    <property type="match status" value="1"/>
</dbReference>
<dbReference type="EMBL" id="KZ613892">
    <property type="protein sequence ID" value="PMD53212.1"/>
    <property type="molecule type" value="Genomic_DNA"/>
</dbReference>
<keyword evidence="7" id="KW-0456">Lyase</keyword>
<dbReference type="InterPro" id="IPR048328">
    <property type="entry name" value="Dyp_perox_C"/>
</dbReference>
<dbReference type="InterPro" id="IPR001150">
    <property type="entry name" value="Gly_radical"/>
</dbReference>
<dbReference type="InterPro" id="IPR004184">
    <property type="entry name" value="PFL_dom"/>
</dbReference>
<dbReference type="InterPro" id="IPR006314">
    <property type="entry name" value="Dyp_peroxidase"/>
</dbReference>
<dbReference type="GeneID" id="36585418"/>
<feature type="region of interest" description="Disordered" evidence="9">
    <location>
        <begin position="1157"/>
        <end position="1184"/>
    </location>
</feature>
<reference evidence="12 13" key="1">
    <citation type="submission" date="2016-04" db="EMBL/GenBank/DDBJ databases">
        <title>A degradative enzymes factory behind the ericoid mycorrhizal symbiosis.</title>
        <authorList>
            <consortium name="DOE Joint Genome Institute"/>
            <person name="Martino E."/>
            <person name="Morin E."/>
            <person name="Grelet G."/>
            <person name="Kuo A."/>
            <person name="Kohler A."/>
            <person name="Daghino S."/>
            <person name="Barry K."/>
            <person name="Choi C."/>
            <person name="Cichocki N."/>
            <person name="Clum A."/>
            <person name="Copeland A."/>
            <person name="Hainaut M."/>
            <person name="Haridas S."/>
            <person name="Labutti K."/>
            <person name="Lindquist E."/>
            <person name="Lipzen A."/>
            <person name="Khouja H.-R."/>
            <person name="Murat C."/>
            <person name="Ohm R."/>
            <person name="Olson A."/>
            <person name="Spatafora J."/>
            <person name="Veneault-Fourrey C."/>
            <person name="Henrissat B."/>
            <person name="Grigoriev I."/>
            <person name="Martin F."/>
            <person name="Perotto S."/>
        </authorList>
    </citation>
    <scope>NUCLEOTIDE SEQUENCE [LARGE SCALE GENOMIC DNA]</scope>
    <source>
        <strain evidence="12 13">E</strain>
    </source>
</reference>
<gene>
    <name evidence="12" type="ORF">K444DRAFT_572029</name>
</gene>
<sequence>MRAIFGQILSIKLKTDDKRTHNDILRIVLDLNQSIDSQNLANPSSCGLVVAFSPQIWGKWTGQDFPIHTATLDAGVKFTNSRDDVLLYVKAPDHETAAKLVATVLPRLKSLSLTIDVVIGGKRPDVRIIGGRYLDGITNPNDPISLTEDILLNRSHAYPGASFALTQKFIFDWPSISSQAPDTQDQMIGRNTDGTVLPRQVMPGHIYHANVRDRNGDERKLLRQALPFGEVLGHAGREKGLMFVAFCNDQGRFEQILRHLLGRTPSTPADPLMDVVHGVMGGYWYVPAAVELGVTSVSGSDDIYEDPHWNVRSANGYLFYNSTDYLHQMASGLYKGGDPPSSRLLNLMSRTFSHWRDGWVHRNAMPRLPHLKDVIDADSKSLLTASILQRKGLANFKTLADLLSSPTSNIARFNGLLRIDSKELIVGVIPDFTLGRGKEVVPYLTRDETIAAWLKGELNEWSAMGHIVPDYEQLVKKGLAKLLEELESLLRTATAQNNLNNGSAVEFYKSAISSLQGVQGYLRNWANIALESAKATEDPADAENMKDVSTRLLRLVDQEPQDFQDAVQLIFSFHSCLHLVGELTSLGRLDQILWPFLEHDRVSMERAQDIMDCLWVKIGENAFINRTFIYDYVTYGTTAVCGLGGNFPQGGGINQWVQQITVGGYKATEDEEPVGAANPVTMLCLKSARRIPVSAPTLSLRVYKGMPEELLDEAAKAILAGGAQPILYNDDKLTEALFQSGESVTRSWSRNYAADGCYEPMLAGASEFTFNNVAPLLALEQTINQGATYSQAGPEQLRGLKQTFRSPPAIEIKNFEELQSIFLNQLEWLVIQCYNTILGAYGNLADICPSPLLSILIDGCVERGRDLTNGGARFHIIAPLCVGVSNTIDSLYAIQKLVYDPTTAITTLPDLVNCLINDWGFNMIEPFQNQLDGPADAAEHGRRYQELRESALKLPKWGSGDADLNALGDWLIENMVRLCVEAIRKPSPALEPLLSNIATTHGPDFEFVVTPGIGTFEGYVGDGAGCGASADGRRNGVPIASDLSPAPAAQDLPPNPAFRNIYQAMESYQSASVEYGLSNASPVDMNISESFPLGALQTFIKAYARGEVGGNLLTLTCADLKTYEKASKDPEQYDLVRVRMGGWTEFYATMFPAHQKQHQRRQYFTPGGKGESGDPDAVGKQEAS</sequence>
<evidence type="ECO:0000256" key="1">
    <source>
        <dbReference type="ARBA" id="ARBA00001970"/>
    </source>
</evidence>
<dbReference type="STRING" id="1095630.A0A2J6SR07"/>